<dbReference type="SUPFAM" id="SSF56672">
    <property type="entry name" value="DNA/RNA polymerases"/>
    <property type="match status" value="1"/>
</dbReference>
<dbReference type="eggNOG" id="ENOG502QQ9V">
    <property type="taxonomic scope" value="Eukaryota"/>
</dbReference>
<dbReference type="Gene3D" id="3.90.1600.10">
    <property type="entry name" value="Palm domain of DNA polymerase"/>
    <property type="match status" value="1"/>
</dbReference>
<evidence type="ECO:0000256" key="7">
    <source>
        <dbReference type="ARBA" id="ARBA00023125"/>
    </source>
</evidence>
<evidence type="ECO:0000259" key="9">
    <source>
        <dbReference type="Pfam" id="PF03175"/>
    </source>
</evidence>
<gene>
    <name evidence="10" type="primary">GLEAN_10703</name>
    <name evidence="10" type="ORF">TcasGA2_TC010703</name>
</gene>
<evidence type="ECO:0000313" key="10">
    <source>
        <dbReference type="EMBL" id="EFA12679.1"/>
    </source>
</evidence>
<dbReference type="HOGENOM" id="CLU_726808_0_0_1"/>
<evidence type="ECO:0000256" key="5">
    <source>
        <dbReference type="ARBA" id="ARBA00022705"/>
    </source>
</evidence>
<dbReference type="InParanoid" id="D2CG27"/>
<dbReference type="GO" id="GO:0006260">
    <property type="term" value="P:DNA replication"/>
    <property type="evidence" value="ECO:0007669"/>
    <property type="project" value="UniProtKB-KW"/>
</dbReference>
<evidence type="ECO:0000256" key="4">
    <source>
        <dbReference type="ARBA" id="ARBA00022695"/>
    </source>
</evidence>
<evidence type="ECO:0000313" key="11">
    <source>
        <dbReference type="Proteomes" id="UP000007266"/>
    </source>
</evidence>
<dbReference type="GO" id="GO:0003677">
    <property type="term" value="F:DNA binding"/>
    <property type="evidence" value="ECO:0007669"/>
    <property type="project" value="UniProtKB-KW"/>
</dbReference>
<dbReference type="AlphaFoldDB" id="D2CG27"/>
<dbReference type="PANTHER" id="PTHR33568">
    <property type="entry name" value="DNA POLYMERASE"/>
    <property type="match status" value="1"/>
</dbReference>
<evidence type="ECO:0000256" key="1">
    <source>
        <dbReference type="ARBA" id="ARBA00005755"/>
    </source>
</evidence>
<dbReference type="EC" id="2.7.7.7" evidence="2"/>
<dbReference type="STRING" id="7070.D2CG27"/>
<keyword evidence="4" id="KW-0548">Nucleotidyltransferase</keyword>
<organism evidence="10 11">
    <name type="scientific">Tribolium castaneum</name>
    <name type="common">Red flour beetle</name>
    <dbReference type="NCBI Taxonomy" id="7070"/>
    <lineage>
        <taxon>Eukaryota</taxon>
        <taxon>Metazoa</taxon>
        <taxon>Ecdysozoa</taxon>
        <taxon>Arthropoda</taxon>
        <taxon>Hexapoda</taxon>
        <taxon>Insecta</taxon>
        <taxon>Pterygota</taxon>
        <taxon>Neoptera</taxon>
        <taxon>Endopterygota</taxon>
        <taxon>Coleoptera</taxon>
        <taxon>Polyphaga</taxon>
        <taxon>Cucujiformia</taxon>
        <taxon>Tenebrionidae</taxon>
        <taxon>Tenebrionidae incertae sedis</taxon>
        <taxon>Tribolium</taxon>
    </lineage>
</organism>
<dbReference type="PANTHER" id="PTHR33568:SF3">
    <property type="entry name" value="DNA-DIRECTED DNA POLYMERASE"/>
    <property type="match status" value="1"/>
</dbReference>
<feature type="domain" description="DNA-directed DNA polymerase family B mitochondria/virus" evidence="9">
    <location>
        <begin position="188"/>
        <end position="307"/>
    </location>
</feature>
<dbReference type="InterPro" id="IPR004868">
    <property type="entry name" value="DNA-dir_DNA_pol_B_mt/vir"/>
</dbReference>
<dbReference type="InterPro" id="IPR023211">
    <property type="entry name" value="DNA_pol_palm_dom_sf"/>
</dbReference>
<evidence type="ECO:0000256" key="8">
    <source>
        <dbReference type="ARBA" id="ARBA00049244"/>
    </source>
</evidence>
<comment type="similarity">
    <text evidence="1">Belongs to the DNA polymerase type-B family.</text>
</comment>
<name>D2CG27_TRICA</name>
<keyword evidence="11" id="KW-1185">Reference proteome</keyword>
<evidence type="ECO:0000256" key="3">
    <source>
        <dbReference type="ARBA" id="ARBA00022679"/>
    </source>
</evidence>
<sequence>MIESLEDLILARDVIIDHIVIDGENLEEGWEIELFEMLIQNINYKSQSDIYVGHAEYMNVDLDRVDGFIKCRILPPQNLYHPVLPYKCNGKLTFPLCKLCVETSYQNVCSHSNDERSFIGTFVADELRKSLELGYRILELKEIWSYRTRQYDRKSESSCLFSQYVNTFLKIKQECCGWPVWCVSEEDKEKYFKEYREKEGITLERNKICKNPGLRFLSKFMLNSFWGKFGQRENLQKTSIVSQPKDLYDILSNPSLVVNSITIINPDVLLVTYEQVEEAITPLRTVSVPIAAYTTSSARLELYKYLEQLGRRVLYFDTDSDFFTQMDGEWEPPTGDFLGDLTDEMTDYGPDSYFSEFVSAGPKNYAFKFWSSNKQEFSTVCKVMGITLHYKNAEKVKFDVMKSMICNGNDDDSDNDDNDEGVIVLTDRIIVRNVRYDVMSRISTKKYGINYTKCRRLNDSYDTLPYGYVE</sequence>
<evidence type="ECO:0000256" key="2">
    <source>
        <dbReference type="ARBA" id="ARBA00012417"/>
    </source>
</evidence>
<keyword evidence="6" id="KW-0239">DNA-directed DNA polymerase</keyword>
<dbReference type="InterPro" id="IPR043502">
    <property type="entry name" value="DNA/RNA_pol_sf"/>
</dbReference>
<keyword evidence="3" id="KW-0808">Transferase</keyword>
<reference evidence="10 11" key="1">
    <citation type="journal article" date="2008" name="Nature">
        <title>The genome of the model beetle and pest Tribolium castaneum.</title>
        <authorList>
            <consortium name="Tribolium Genome Sequencing Consortium"/>
            <person name="Richards S."/>
            <person name="Gibbs R.A."/>
            <person name="Weinstock G.M."/>
            <person name="Brown S.J."/>
            <person name="Denell R."/>
            <person name="Beeman R.W."/>
            <person name="Gibbs R."/>
            <person name="Beeman R.W."/>
            <person name="Brown S.J."/>
            <person name="Bucher G."/>
            <person name="Friedrich M."/>
            <person name="Grimmelikhuijzen C.J."/>
            <person name="Klingler M."/>
            <person name="Lorenzen M."/>
            <person name="Richards S."/>
            <person name="Roth S."/>
            <person name="Schroder R."/>
            <person name="Tautz D."/>
            <person name="Zdobnov E.M."/>
            <person name="Muzny D."/>
            <person name="Gibbs R.A."/>
            <person name="Weinstock G.M."/>
            <person name="Attaway T."/>
            <person name="Bell S."/>
            <person name="Buhay C.J."/>
            <person name="Chandrabose M.N."/>
            <person name="Chavez D."/>
            <person name="Clerk-Blankenburg K.P."/>
            <person name="Cree A."/>
            <person name="Dao M."/>
            <person name="Davis C."/>
            <person name="Chacko J."/>
            <person name="Dinh H."/>
            <person name="Dugan-Rocha S."/>
            <person name="Fowler G."/>
            <person name="Garner T.T."/>
            <person name="Garnes J."/>
            <person name="Gnirke A."/>
            <person name="Hawes A."/>
            <person name="Hernandez J."/>
            <person name="Hines S."/>
            <person name="Holder M."/>
            <person name="Hume J."/>
            <person name="Jhangiani S.N."/>
            <person name="Joshi V."/>
            <person name="Khan Z.M."/>
            <person name="Jackson L."/>
            <person name="Kovar C."/>
            <person name="Kowis A."/>
            <person name="Lee S."/>
            <person name="Lewis L.R."/>
            <person name="Margolis J."/>
            <person name="Morgan M."/>
            <person name="Nazareth L.V."/>
            <person name="Nguyen N."/>
            <person name="Okwuonu G."/>
            <person name="Parker D."/>
            <person name="Richards S."/>
            <person name="Ruiz S.J."/>
            <person name="Santibanez J."/>
            <person name="Savard J."/>
            <person name="Scherer S.E."/>
            <person name="Schneider B."/>
            <person name="Sodergren E."/>
            <person name="Tautz D."/>
            <person name="Vattahil S."/>
            <person name="Villasana D."/>
            <person name="White C.S."/>
            <person name="Wright R."/>
            <person name="Park Y."/>
            <person name="Beeman R.W."/>
            <person name="Lord J."/>
            <person name="Oppert B."/>
            <person name="Lorenzen M."/>
            <person name="Brown S."/>
            <person name="Wang L."/>
            <person name="Savard J."/>
            <person name="Tautz D."/>
            <person name="Richards S."/>
            <person name="Weinstock G."/>
            <person name="Gibbs R.A."/>
            <person name="Liu Y."/>
            <person name="Worley K."/>
            <person name="Weinstock G."/>
            <person name="Elsik C.G."/>
            <person name="Reese J.T."/>
            <person name="Elhaik E."/>
            <person name="Landan G."/>
            <person name="Graur D."/>
            <person name="Arensburger P."/>
            <person name="Atkinson P."/>
            <person name="Beeman R.W."/>
            <person name="Beidler J."/>
            <person name="Brown S.J."/>
            <person name="Demuth J.P."/>
            <person name="Drury D.W."/>
            <person name="Du Y.Z."/>
            <person name="Fujiwara H."/>
            <person name="Lorenzen M."/>
            <person name="Maselli V."/>
            <person name="Osanai M."/>
            <person name="Park Y."/>
            <person name="Robertson H.M."/>
            <person name="Tu Z."/>
            <person name="Wang J.J."/>
            <person name="Wang S."/>
            <person name="Richards S."/>
            <person name="Song H."/>
            <person name="Zhang L."/>
            <person name="Sodergren E."/>
            <person name="Werner D."/>
            <person name="Stanke M."/>
            <person name="Morgenstern B."/>
            <person name="Solovyev V."/>
            <person name="Kosarev P."/>
            <person name="Brown G."/>
            <person name="Chen H.C."/>
            <person name="Ermolaeva O."/>
            <person name="Hlavina W."/>
            <person name="Kapustin Y."/>
            <person name="Kiryutin B."/>
            <person name="Kitts P."/>
            <person name="Maglott D."/>
            <person name="Pruitt K."/>
            <person name="Sapojnikov V."/>
            <person name="Souvorov A."/>
            <person name="Mackey A.J."/>
            <person name="Waterhouse R.M."/>
            <person name="Wyder S."/>
            <person name="Zdobnov E.M."/>
            <person name="Zdobnov E.M."/>
            <person name="Wyder S."/>
            <person name="Kriventseva E.V."/>
            <person name="Kadowaki T."/>
            <person name="Bork P."/>
            <person name="Aranda M."/>
            <person name="Bao R."/>
            <person name="Beermann A."/>
            <person name="Berns N."/>
            <person name="Bolognesi R."/>
            <person name="Bonneton F."/>
            <person name="Bopp D."/>
            <person name="Brown S.J."/>
            <person name="Bucher G."/>
            <person name="Butts T."/>
            <person name="Chaumot A."/>
            <person name="Denell R.E."/>
            <person name="Ferrier D.E."/>
            <person name="Friedrich M."/>
            <person name="Gordon C.M."/>
            <person name="Jindra M."/>
            <person name="Klingler M."/>
            <person name="Lan Q."/>
            <person name="Lattorff H.M."/>
            <person name="Laudet V."/>
            <person name="von Levetsow C."/>
            <person name="Liu Z."/>
            <person name="Lutz R."/>
            <person name="Lynch J.A."/>
            <person name="da Fonseca R.N."/>
            <person name="Posnien N."/>
            <person name="Reuter R."/>
            <person name="Roth S."/>
            <person name="Savard J."/>
            <person name="Schinko J.B."/>
            <person name="Schmitt C."/>
            <person name="Schoppmeier M."/>
            <person name="Schroder R."/>
            <person name="Shippy T.D."/>
            <person name="Simonnet F."/>
            <person name="Marques-Souza H."/>
            <person name="Tautz D."/>
            <person name="Tomoyasu Y."/>
            <person name="Trauner J."/>
            <person name="Van der Zee M."/>
            <person name="Vervoort M."/>
            <person name="Wittkopp N."/>
            <person name="Wimmer E.A."/>
            <person name="Yang X."/>
            <person name="Jones A.K."/>
            <person name="Sattelle D.B."/>
            <person name="Ebert P.R."/>
            <person name="Nelson D."/>
            <person name="Scott J.G."/>
            <person name="Beeman R.W."/>
            <person name="Muthukrishnan S."/>
            <person name="Kramer K.J."/>
            <person name="Arakane Y."/>
            <person name="Beeman R.W."/>
            <person name="Zhu Q."/>
            <person name="Hogenkamp D."/>
            <person name="Dixit R."/>
            <person name="Oppert B."/>
            <person name="Jiang H."/>
            <person name="Zou Z."/>
            <person name="Marshall J."/>
            <person name="Elpidina E."/>
            <person name="Vinokurov K."/>
            <person name="Oppert C."/>
            <person name="Zou Z."/>
            <person name="Evans J."/>
            <person name="Lu Z."/>
            <person name="Zhao P."/>
            <person name="Sumathipala N."/>
            <person name="Altincicek B."/>
            <person name="Vilcinskas A."/>
            <person name="Williams M."/>
            <person name="Hultmark D."/>
            <person name="Hetru C."/>
            <person name="Jiang H."/>
            <person name="Grimmelikhuijzen C.J."/>
            <person name="Hauser F."/>
            <person name="Cazzamali G."/>
            <person name="Williamson M."/>
            <person name="Park Y."/>
            <person name="Li B."/>
            <person name="Tanaka Y."/>
            <person name="Predel R."/>
            <person name="Neupert S."/>
            <person name="Schachtner J."/>
            <person name="Verleyen P."/>
            <person name="Raible F."/>
            <person name="Bork P."/>
            <person name="Friedrich M."/>
            <person name="Walden K.K."/>
            <person name="Robertson H.M."/>
            <person name="Angeli S."/>
            <person name="Foret S."/>
            <person name="Bucher G."/>
            <person name="Schuetz S."/>
            <person name="Maleszka R."/>
            <person name="Wimmer E.A."/>
            <person name="Beeman R.W."/>
            <person name="Lorenzen M."/>
            <person name="Tomoyasu Y."/>
            <person name="Miller S.C."/>
            <person name="Grossmann D."/>
            <person name="Bucher G."/>
        </authorList>
    </citation>
    <scope>NUCLEOTIDE SEQUENCE [LARGE SCALE GENOMIC DNA]</scope>
    <source>
        <strain evidence="10 11">Georgia GA2</strain>
    </source>
</reference>
<dbReference type="Proteomes" id="UP000007266">
    <property type="component" value="Unassembled WGS sequence"/>
</dbReference>
<protein>
    <recommendedName>
        <fullName evidence="2">DNA-directed DNA polymerase</fullName>
        <ecNumber evidence="2">2.7.7.7</ecNumber>
    </recommendedName>
</protein>
<evidence type="ECO:0000256" key="6">
    <source>
        <dbReference type="ARBA" id="ARBA00022932"/>
    </source>
</evidence>
<dbReference type="Gene3D" id="1.10.287.690">
    <property type="entry name" value="Helix hairpin bin"/>
    <property type="match status" value="1"/>
</dbReference>
<dbReference type="GO" id="GO:0003887">
    <property type="term" value="F:DNA-directed DNA polymerase activity"/>
    <property type="evidence" value="ECO:0007669"/>
    <property type="project" value="UniProtKB-KW"/>
</dbReference>
<keyword evidence="5" id="KW-0235">DNA replication</keyword>
<keyword evidence="7" id="KW-0238">DNA-binding</keyword>
<reference evidence="10 11" key="2">
    <citation type="journal article" date="2010" name="Nucleic Acids Res.">
        <title>BeetleBase in 2010: revisions to provide comprehensive genomic information for Tribolium castaneum.</title>
        <authorList>
            <person name="Kim H.S."/>
            <person name="Murphy T."/>
            <person name="Xia J."/>
            <person name="Caragea D."/>
            <person name="Park Y."/>
            <person name="Beeman R.W."/>
            <person name="Lorenzen M.D."/>
            <person name="Butcher S."/>
            <person name="Manak J.R."/>
            <person name="Brown S.J."/>
        </authorList>
    </citation>
    <scope>NUCLEOTIDE SEQUENCE [LARGE SCALE GENOMIC DNA]</scope>
    <source>
        <strain evidence="10 11">Georgia GA2</strain>
    </source>
</reference>
<comment type="catalytic activity">
    <reaction evidence="8">
        <text>DNA(n) + a 2'-deoxyribonucleoside 5'-triphosphate = DNA(n+1) + diphosphate</text>
        <dbReference type="Rhea" id="RHEA:22508"/>
        <dbReference type="Rhea" id="RHEA-COMP:17339"/>
        <dbReference type="Rhea" id="RHEA-COMP:17340"/>
        <dbReference type="ChEBI" id="CHEBI:33019"/>
        <dbReference type="ChEBI" id="CHEBI:61560"/>
        <dbReference type="ChEBI" id="CHEBI:173112"/>
        <dbReference type="EC" id="2.7.7.7"/>
    </reaction>
</comment>
<dbReference type="GO" id="GO:0000166">
    <property type="term" value="F:nucleotide binding"/>
    <property type="evidence" value="ECO:0007669"/>
    <property type="project" value="InterPro"/>
</dbReference>
<proteinExistence type="inferred from homology"/>
<dbReference type="EMBL" id="KQ972864">
    <property type="protein sequence ID" value="EFA12679.1"/>
    <property type="molecule type" value="Genomic_DNA"/>
</dbReference>
<dbReference type="PhylomeDB" id="D2CG27"/>
<accession>D2CG27</accession>
<dbReference type="Pfam" id="PF03175">
    <property type="entry name" value="DNA_pol_B_2"/>
    <property type="match status" value="1"/>
</dbReference>
<dbReference type="OMA" id="NEYESHK"/>